<dbReference type="EMBL" id="CP093245">
    <property type="protein sequence ID" value="UNH30080.1"/>
    <property type="molecule type" value="Genomic_DNA"/>
</dbReference>
<accession>A0A9Q8V2R8</accession>
<proteinExistence type="predicted"/>
<sequence length="66" mass="7746">MFTDIDAAIEGARYLKQQFKFDYAVVQKSGREMKIETNHRAEKHHSLAIMFSTKSDRHHTVLPEVR</sequence>
<gene>
    <name evidence="1" type="ORF">MNY72_12110</name>
</gene>
<dbReference type="Proteomes" id="UP000829116">
    <property type="component" value="Chromosome"/>
</dbReference>
<protein>
    <submittedName>
        <fullName evidence="1">Uncharacterized protein</fullName>
    </submittedName>
</protein>
<dbReference type="RefSeq" id="WP_241541924.1">
    <property type="nucleotide sequence ID" value="NZ_CAWQWN010000001.1"/>
</dbReference>
<evidence type="ECO:0000313" key="1">
    <source>
        <dbReference type="EMBL" id="UNH30080.1"/>
    </source>
</evidence>
<reference evidence="1" key="1">
    <citation type="submission" date="2022-03" db="EMBL/GenBank/DDBJ databases">
        <title>ESBL-producing Moellerella wisconsensis and Escherichia marmotae isolated from wild game meat.</title>
        <authorList>
            <person name="Biggel M."/>
        </authorList>
    </citation>
    <scope>NUCLEOTIDE SEQUENCE</scope>
    <source>
        <strain evidence="1">W51</strain>
    </source>
</reference>
<name>A0A9Q8V2R8_9GAMM</name>
<organism evidence="1 2">
    <name type="scientific">Moellerella wisconsensis</name>
    <dbReference type="NCBI Taxonomy" id="158849"/>
    <lineage>
        <taxon>Bacteria</taxon>
        <taxon>Pseudomonadati</taxon>
        <taxon>Pseudomonadota</taxon>
        <taxon>Gammaproteobacteria</taxon>
        <taxon>Enterobacterales</taxon>
        <taxon>Morganellaceae</taxon>
        <taxon>Moellerella</taxon>
    </lineage>
</organism>
<dbReference type="AlphaFoldDB" id="A0A9Q8V2R8"/>
<evidence type="ECO:0000313" key="2">
    <source>
        <dbReference type="Proteomes" id="UP000829116"/>
    </source>
</evidence>